<organism evidence="1 2">
    <name type="scientific">Mytilus edulis</name>
    <name type="common">Blue mussel</name>
    <dbReference type="NCBI Taxonomy" id="6550"/>
    <lineage>
        <taxon>Eukaryota</taxon>
        <taxon>Metazoa</taxon>
        <taxon>Spiralia</taxon>
        <taxon>Lophotrochozoa</taxon>
        <taxon>Mollusca</taxon>
        <taxon>Bivalvia</taxon>
        <taxon>Autobranchia</taxon>
        <taxon>Pteriomorphia</taxon>
        <taxon>Mytilida</taxon>
        <taxon>Mytiloidea</taxon>
        <taxon>Mytilidae</taxon>
        <taxon>Mytilinae</taxon>
        <taxon>Mytilus</taxon>
    </lineage>
</organism>
<evidence type="ECO:0008006" key="3">
    <source>
        <dbReference type="Google" id="ProtNLM"/>
    </source>
</evidence>
<evidence type="ECO:0000313" key="1">
    <source>
        <dbReference type="EMBL" id="CAG2247728.1"/>
    </source>
</evidence>
<name>A0A8S3UPR4_MYTED</name>
<comment type="caution">
    <text evidence="1">The sequence shown here is derived from an EMBL/GenBank/DDBJ whole genome shotgun (WGS) entry which is preliminary data.</text>
</comment>
<dbReference type="AlphaFoldDB" id="A0A8S3UPR4"/>
<dbReference type="Proteomes" id="UP000683360">
    <property type="component" value="Unassembled WGS sequence"/>
</dbReference>
<dbReference type="PANTHER" id="PTHR20872:SF1">
    <property type="entry name" value="F-BOX DOMAIN-CONTAINING PROTEIN"/>
    <property type="match status" value="1"/>
</dbReference>
<dbReference type="Gene3D" id="3.80.10.10">
    <property type="entry name" value="Ribonuclease Inhibitor"/>
    <property type="match status" value="1"/>
</dbReference>
<dbReference type="InterPro" id="IPR032675">
    <property type="entry name" value="LRR_dom_sf"/>
</dbReference>
<reference evidence="1" key="1">
    <citation type="submission" date="2021-03" db="EMBL/GenBank/DDBJ databases">
        <authorList>
            <person name="Bekaert M."/>
        </authorList>
    </citation>
    <scope>NUCLEOTIDE SEQUENCE</scope>
</reference>
<gene>
    <name evidence="1" type="ORF">MEDL_59642</name>
</gene>
<dbReference type="OrthoDB" id="6044714at2759"/>
<accession>A0A8S3UPR4</accession>
<dbReference type="PANTHER" id="PTHR20872">
    <property type="match status" value="1"/>
</dbReference>
<dbReference type="EMBL" id="CAJPWZ010002914">
    <property type="protein sequence ID" value="CAG2247728.1"/>
    <property type="molecule type" value="Genomic_DNA"/>
</dbReference>
<protein>
    <recommendedName>
        <fullName evidence="3">F-box domain-containing protein</fullName>
    </recommendedName>
</protein>
<keyword evidence="2" id="KW-1185">Reference proteome</keyword>
<evidence type="ECO:0000313" key="2">
    <source>
        <dbReference type="Proteomes" id="UP000683360"/>
    </source>
</evidence>
<proteinExistence type="predicted"/>
<sequence>MEHGVKLNIQSTLWKWKEYCQAVFTLSHGDSKMTTTKECLETLPAIVACKILSYLDWREKLSFCKNVVPDWTQHLYSSNSWTNFIFRENILGLENNGGMGVENYYEEIPTYSDEKNLILEFGKYFQSCLIDFETSGGLQIFNEIGEHAVNLKYIQIFHSPVLFYCPPAILEYYYSCLGKLVSNCKKLHHLSMCRLDELSADEVEMKGYFFSRIIDIGIIEQITGLDFSMDSSYVTPINILTHFKNLQTLKTTFCTVTTDIMRCLGKQNLKELYLVKDNRKVGRDFQEIAWESLAVQDNIKLDVHFIFQDTRIYVKDFPPNPFVKSIVFNRMVGSVSRDILRAIAAYYGQTLETYAHFSMKYVTLHPYEDMESLPCDYYYFASQCVKLQTFISSVPLPSEAVWCLAMKGNCLKSLCVTGNNLLFNYNVCLPFPASMKRGGMTKEFLSSEVSSFLGLNWTFLSEDEMLEKKASLLHAC</sequence>